<dbReference type="EMBL" id="BARU01027278">
    <property type="protein sequence ID" value="GAH72412.1"/>
    <property type="molecule type" value="Genomic_DNA"/>
</dbReference>
<organism evidence="2">
    <name type="scientific">marine sediment metagenome</name>
    <dbReference type="NCBI Taxonomy" id="412755"/>
    <lineage>
        <taxon>unclassified sequences</taxon>
        <taxon>metagenomes</taxon>
        <taxon>ecological metagenomes</taxon>
    </lineage>
</organism>
<dbReference type="InterPro" id="IPR003611">
    <property type="entry name" value="NUMOD3"/>
</dbReference>
<comment type="caution">
    <text evidence="2">The sequence shown here is derived from an EMBL/GenBank/DDBJ whole genome shotgun (WGS) entry which is preliminary data.</text>
</comment>
<evidence type="ECO:0000259" key="1">
    <source>
        <dbReference type="Pfam" id="PF07460"/>
    </source>
</evidence>
<gene>
    <name evidence="2" type="ORF">S03H2_43683</name>
</gene>
<accession>X1HSF5</accession>
<name>X1HSF5_9ZZZZ</name>
<feature type="domain" description="Nuclease associated modular" evidence="1">
    <location>
        <begin position="97"/>
        <end position="113"/>
    </location>
</feature>
<dbReference type="GO" id="GO:0003677">
    <property type="term" value="F:DNA binding"/>
    <property type="evidence" value="ECO:0007669"/>
    <property type="project" value="InterPro"/>
</dbReference>
<evidence type="ECO:0000313" key="2">
    <source>
        <dbReference type="EMBL" id="GAH72412.1"/>
    </source>
</evidence>
<reference evidence="2" key="1">
    <citation type="journal article" date="2014" name="Front. Microbiol.">
        <title>High frequency of phylogenetically diverse reductive dehalogenase-homologous genes in deep subseafloor sedimentary metagenomes.</title>
        <authorList>
            <person name="Kawai M."/>
            <person name="Futagami T."/>
            <person name="Toyoda A."/>
            <person name="Takaki Y."/>
            <person name="Nishi S."/>
            <person name="Hori S."/>
            <person name="Arai W."/>
            <person name="Tsubouchi T."/>
            <person name="Morono Y."/>
            <person name="Uchiyama I."/>
            <person name="Ito T."/>
            <person name="Fujiyama A."/>
            <person name="Inagaki F."/>
            <person name="Takami H."/>
        </authorList>
    </citation>
    <scope>NUCLEOTIDE SEQUENCE</scope>
    <source>
        <strain evidence="2">Expedition CK06-06</strain>
    </source>
</reference>
<sequence length="120" mass="13137">MTSLVIGKLIGGGVVKLERVLVICPGCGQQVEAVARDGKVKGYCAVARQFVDFLIDAQRVPTGKHSTAEYRAKISAAAKKRWQDPEYRARQIAIHTGRHPTAETKAKISAAITRWHNEKG</sequence>
<dbReference type="AlphaFoldDB" id="X1HSF5"/>
<dbReference type="Pfam" id="PF07460">
    <property type="entry name" value="NUMOD3"/>
    <property type="match status" value="1"/>
</dbReference>
<proteinExistence type="predicted"/>
<protein>
    <recommendedName>
        <fullName evidence="1">Nuclease associated modular domain-containing protein</fullName>
    </recommendedName>
</protein>